<evidence type="ECO:0000256" key="2">
    <source>
        <dbReference type="SAM" id="Phobius"/>
    </source>
</evidence>
<sequence length="295" mass="31934">MASPPAPRVNVSLAKYSAYVAAVLGFAATVFIILRSTAAASDETSCNFQAFRDAFQPTGDTTCIHKFWDAQRASFPLSLTFDIVEAFGTFLTIPAVFTLCEMYGWHFVESKVMATAFAVQLGTNFLEFTVRAGERGVTDWLTGPSWNLHADQLRSITLSYIQQQGQFTWLFAMDELLLGIALLAAAVLGLSRRPGLMPAWFSWLSVVIGVIAIINFGLELGRLGAWQTLSLVAGITAAAVGFILFPIWLIAVGCYLEVYAPSDSRGAPLMDEPEGDHSGLSTSEVGLATEEPETV</sequence>
<proteinExistence type="predicted"/>
<keyword evidence="2" id="KW-0472">Membrane</keyword>
<feature type="region of interest" description="Disordered" evidence="1">
    <location>
        <begin position="267"/>
        <end position="295"/>
    </location>
</feature>
<feature type="transmembrane region" description="Helical" evidence="2">
    <location>
        <begin position="230"/>
        <end position="251"/>
    </location>
</feature>
<dbReference type="Proteomes" id="UP000323011">
    <property type="component" value="Unassembled WGS sequence"/>
</dbReference>
<comment type="caution">
    <text evidence="3">The sequence shown here is derived from an EMBL/GenBank/DDBJ whole genome shotgun (WGS) entry which is preliminary data.</text>
</comment>
<feature type="transmembrane region" description="Helical" evidence="2">
    <location>
        <begin position="16"/>
        <end position="34"/>
    </location>
</feature>
<evidence type="ECO:0000313" key="4">
    <source>
        <dbReference type="Proteomes" id="UP000323011"/>
    </source>
</evidence>
<accession>A0A5A8CYY0</accession>
<dbReference type="EMBL" id="VLTN01000001">
    <property type="protein sequence ID" value="KAA0157577.1"/>
    <property type="molecule type" value="Genomic_DNA"/>
</dbReference>
<protein>
    <recommendedName>
        <fullName evidence="5">EXPERA domain-containing protein</fullName>
    </recommendedName>
</protein>
<dbReference type="AlphaFoldDB" id="A0A5A8CYY0"/>
<reference evidence="3 4" key="1">
    <citation type="submission" date="2019-07" db="EMBL/GenBank/DDBJ databases">
        <title>Genomes of Cafeteria roenbergensis.</title>
        <authorList>
            <person name="Fischer M.G."/>
            <person name="Hackl T."/>
            <person name="Roman M."/>
        </authorList>
    </citation>
    <scope>NUCLEOTIDE SEQUENCE [LARGE SCALE GENOMIC DNA]</scope>
    <source>
        <strain evidence="3 4">BVI</strain>
    </source>
</reference>
<keyword evidence="2" id="KW-0812">Transmembrane</keyword>
<evidence type="ECO:0008006" key="5">
    <source>
        <dbReference type="Google" id="ProtNLM"/>
    </source>
</evidence>
<keyword evidence="2" id="KW-1133">Transmembrane helix</keyword>
<dbReference type="OMA" id="WAYRAIS"/>
<name>A0A5A8CYY0_CAFRO</name>
<organism evidence="3 4">
    <name type="scientific">Cafeteria roenbergensis</name>
    <name type="common">Marine flagellate</name>
    <dbReference type="NCBI Taxonomy" id="33653"/>
    <lineage>
        <taxon>Eukaryota</taxon>
        <taxon>Sar</taxon>
        <taxon>Stramenopiles</taxon>
        <taxon>Bigyra</taxon>
        <taxon>Opalozoa</taxon>
        <taxon>Bicosoecida</taxon>
        <taxon>Cafeteriaceae</taxon>
        <taxon>Cafeteria</taxon>
    </lineage>
</organism>
<evidence type="ECO:0000256" key="1">
    <source>
        <dbReference type="SAM" id="MobiDB-lite"/>
    </source>
</evidence>
<gene>
    <name evidence="3" type="ORF">FNF29_00153</name>
</gene>
<evidence type="ECO:0000313" key="3">
    <source>
        <dbReference type="EMBL" id="KAA0157577.1"/>
    </source>
</evidence>
<feature type="transmembrane region" description="Helical" evidence="2">
    <location>
        <begin position="167"/>
        <end position="188"/>
    </location>
</feature>
<feature type="transmembrane region" description="Helical" evidence="2">
    <location>
        <begin position="200"/>
        <end position="218"/>
    </location>
</feature>
<keyword evidence="4" id="KW-1185">Reference proteome</keyword>